<organism evidence="4 5">
    <name type="scientific">Halopseudomonas laoshanensis</name>
    <dbReference type="NCBI Taxonomy" id="2268758"/>
    <lineage>
        <taxon>Bacteria</taxon>
        <taxon>Pseudomonadati</taxon>
        <taxon>Pseudomonadota</taxon>
        <taxon>Gammaproteobacteria</taxon>
        <taxon>Pseudomonadales</taxon>
        <taxon>Pseudomonadaceae</taxon>
        <taxon>Halopseudomonas</taxon>
    </lineage>
</organism>
<dbReference type="SUPFAM" id="SSF53474">
    <property type="entry name" value="alpha/beta-Hydrolases"/>
    <property type="match status" value="1"/>
</dbReference>
<evidence type="ECO:0000259" key="3">
    <source>
        <dbReference type="Pfam" id="PF07859"/>
    </source>
</evidence>
<dbReference type="Pfam" id="PF07859">
    <property type="entry name" value="Abhydrolase_3"/>
    <property type="match status" value="1"/>
</dbReference>
<proteinExistence type="inferred from homology"/>
<keyword evidence="2 4" id="KW-0378">Hydrolase</keyword>
<evidence type="ECO:0000313" key="4">
    <source>
        <dbReference type="EMBL" id="KAA0691355.1"/>
    </source>
</evidence>
<evidence type="ECO:0000256" key="1">
    <source>
        <dbReference type="ARBA" id="ARBA00010515"/>
    </source>
</evidence>
<evidence type="ECO:0000256" key="2">
    <source>
        <dbReference type="ARBA" id="ARBA00022801"/>
    </source>
</evidence>
<comment type="similarity">
    <text evidence="1">Belongs to the 'GDXG' lipolytic enzyme family.</text>
</comment>
<keyword evidence="5" id="KW-1185">Reference proteome</keyword>
<dbReference type="Proteomes" id="UP000463138">
    <property type="component" value="Unassembled WGS sequence"/>
</dbReference>
<name>A0A7V7GPM5_9GAMM</name>
<dbReference type="InterPro" id="IPR013094">
    <property type="entry name" value="AB_hydrolase_3"/>
</dbReference>
<dbReference type="InterPro" id="IPR050300">
    <property type="entry name" value="GDXG_lipolytic_enzyme"/>
</dbReference>
<dbReference type="PANTHER" id="PTHR48081">
    <property type="entry name" value="AB HYDROLASE SUPERFAMILY PROTEIN C4A8.06C"/>
    <property type="match status" value="1"/>
</dbReference>
<feature type="domain" description="Alpha/beta hydrolase fold-3" evidence="3">
    <location>
        <begin position="95"/>
        <end position="294"/>
    </location>
</feature>
<dbReference type="EMBL" id="QOVF01000008">
    <property type="protein sequence ID" value="KAA0691355.1"/>
    <property type="molecule type" value="Genomic_DNA"/>
</dbReference>
<dbReference type="GO" id="GO:0004806">
    <property type="term" value="F:triacylglycerol lipase activity"/>
    <property type="evidence" value="ECO:0007669"/>
    <property type="project" value="TreeGrafter"/>
</dbReference>
<sequence length="320" mass="35749">MTGKKIGPIDGGLPPRRSMTSLKQWLSLRGYGLVTSMLFGATTSPQKMRARFERFGSVSRDTLQGKFPNVEFDDQRVGALGIEVVRAVESPKRVVFHLHGGAFFMGSPASYRTRTIRLSYRLDAEVYVPDYRLAPEHPYPAALDDAYAAFRHVRALRPHAPIFITGDSAGGGLGLSLLIRLRERGLAMPDGAILLSPWTDMTTSGDSVEANHGRDLWFSRNHLEVWADYYVGQADAHSAYLSPVFADLSELSPLLLFAGEDELLLDDARRVHESASREGTESRMLVGEGMQHDWPLALPWLDESKRAWGEMRQFVEAYPR</sequence>
<reference evidence="4 5" key="1">
    <citation type="submission" date="2018-07" db="EMBL/GenBank/DDBJ databases">
        <title>Pseudomonas laoshanensis sp. nov., isolated from soil.</title>
        <authorList>
            <person name="Sun J."/>
            <person name="Yu L."/>
            <person name="Wang M."/>
            <person name="Zhang C."/>
        </authorList>
    </citation>
    <scope>NUCLEOTIDE SEQUENCE [LARGE SCALE GENOMIC DNA]</scope>
    <source>
        <strain evidence="4 5">Y22</strain>
    </source>
</reference>
<dbReference type="RefSeq" id="WP_149334249.1">
    <property type="nucleotide sequence ID" value="NZ_QOVF01000008.1"/>
</dbReference>
<dbReference type="Gene3D" id="3.40.50.1820">
    <property type="entry name" value="alpha/beta hydrolase"/>
    <property type="match status" value="1"/>
</dbReference>
<dbReference type="AlphaFoldDB" id="A0A7V7GPM5"/>
<dbReference type="PANTHER" id="PTHR48081:SF30">
    <property type="entry name" value="ACETYL-HYDROLASE LIPR-RELATED"/>
    <property type="match status" value="1"/>
</dbReference>
<comment type="caution">
    <text evidence="4">The sequence shown here is derived from an EMBL/GenBank/DDBJ whole genome shotgun (WGS) entry which is preliminary data.</text>
</comment>
<dbReference type="InterPro" id="IPR029058">
    <property type="entry name" value="AB_hydrolase_fold"/>
</dbReference>
<accession>A0A7V7GPM5</accession>
<dbReference type="OrthoDB" id="9806180at2"/>
<protein>
    <submittedName>
        <fullName evidence="4">Alpha/beta hydrolase</fullName>
    </submittedName>
</protein>
<gene>
    <name evidence="4" type="ORF">DT594_17425</name>
</gene>
<evidence type="ECO:0000313" key="5">
    <source>
        <dbReference type="Proteomes" id="UP000463138"/>
    </source>
</evidence>